<reference evidence="10" key="1">
    <citation type="submission" date="2014-11" db="EMBL/GenBank/DDBJ databases">
        <authorList>
            <person name="Hornung B.V."/>
        </authorList>
    </citation>
    <scope>NUCLEOTIDE SEQUENCE</scope>
    <source>
        <strain evidence="10">INE</strain>
    </source>
</reference>
<dbReference type="PANTHER" id="PTHR11113:SF2">
    <property type="entry name" value="ADENINE DEAMINASE"/>
    <property type="match status" value="1"/>
</dbReference>
<dbReference type="RefSeq" id="WP_240984686.1">
    <property type="nucleotide sequence ID" value="NZ_CDGJ01000082.1"/>
</dbReference>
<dbReference type="AlphaFoldDB" id="A0A8S0W2Y2"/>
<dbReference type="Proteomes" id="UP000836597">
    <property type="component" value="Chromosome"/>
</dbReference>
<evidence type="ECO:0000313" key="11">
    <source>
        <dbReference type="Proteomes" id="UP001071230"/>
    </source>
</evidence>
<keyword evidence="4 6" id="KW-0464">Manganese</keyword>
<dbReference type="Gene3D" id="3.20.20.140">
    <property type="entry name" value="Metal-dependent hydrolases"/>
    <property type="match status" value="1"/>
</dbReference>
<evidence type="ECO:0000256" key="3">
    <source>
        <dbReference type="ARBA" id="ARBA00022801"/>
    </source>
</evidence>
<evidence type="ECO:0000256" key="5">
    <source>
        <dbReference type="ARBA" id="ARBA00047720"/>
    </source>
</evidence>
<evidence type="ECO:0000256" key="6">
    <source>
        <dbReference type="HAMAP-Rule" id="MF_01518"/>
    </source>
</evidence>
<dbReference type="GO" id="GO:0006146">
    <property type="term" value="P:adenine catabolic process"/>
    <property type="evidence" value="ECO:0007669"/>
    <property type="project" value="InterPro"/>
</dbReference>
<dbReference type="Gene3D" id="2.30.40.10">
    <property type="entry name" value="Urease, subunit C, domain 1"/>
    <property type="match status" value="1"/>
</dbReference>
<evidence type="ECO:0000256" key="2">
    <source>
        <dbReference type="ARBA" id="ARBA00012782"/>
    </source>
</evidence>
<protein>
    <recommendedName>
        <fullName evidence="2 6">Adenine deaminase</fullName>
        <shortName evidence="6">Adenase</shortName>
        <shortName evidence="6">Adenine aminase</shortName>
        <ecNumber evidence="2 6">3.5.4.2</ecNumber>
    </recommendedName>
</protein>
<dbReference type="Pfam" id="PF01979">
    <property type="entry name" value="Amidohydro_1"/>
    <property type="match status" value="1"/>
</dbReference>
<dbReference type="KEGG" id="aacx:DEACI_1771"/>
<dbReference type="Pfam" id="PF13382">
    <property type="entry name" value="Adenine_deam_C"/>
    <property type="match status" value="1"/>
</dbReference>
<dbReference type="InterPro" id="IPR011059">
    <property type="entry name" value="Metal-dep_hydrolase_composite"/>
</dbReference>
<keyword evidence="11" id="KW-1185">Reference proteome</keyword>
<evidence type="ECO:0000313" key="10">
    <source>
        <dbReference type="EMBL" id="CEJ08603.1"/>
    </source>
</evidence>
<dbReference type="SUPFAM" id="SSF51338">
    <property type="entry name" value="Composite domain of metallo-dependent hydrolases"/>
    <property type="match status" value="1"/>
</dbReference>
<dbReference type="InterPro" id="IPR026912">
    <property type="entry name" value="Adenine_deam_C"/>
</dbReference>
<dbReference type="PANTHER" id="PTHR11113">
    <property type="entry name" value="N-ACETYLGLUCOSAMINE-6-PHOSPHATE DEACETYLASE"/>
    <property type="match status" value="1"/>
</dbReference>
<sequence length="591" mass="63721">MLETRAGLIQVALGRRAPELLLHNIRLVNVYSGEILEGQAVAVWRGRIAYVGPEARAGENTEIVDGEGMYLLPGLIDVHGHADIIVNPLVLAENILPTGTTAMLTDTHDISGALGTEGFERMLEATRSIPFRYYFAAPATCPPLSEFEGREIFSAADVARFLARPRVLAVSEVTSWGRLTAAEPDQELLAKLVAAKAEGKRIEGHMSGCSYEKLNALTAAGFSSCHESITAEEALHRLRLGLYVALRHGSIRADLAELSRLITENPGLDTARVMLTPDWFAPQDLLRHGYMNYLVAYAVELGVPPVRAIQMVTINPATYLGLDQEIGGVAPGRLADMLLVPDIRRPEPQQVWVGGQTVAADGKLLVSIPSFPRTTLADWRTGRVPRRPVEAQDFVLESDGDTSVPLPCIHMVNKTITKERVLDVPIVDGRLEISGLPGVMKISLWAEERQEWTTGLLGGFGAEIGGYASAIAHETHLPMVVGSSDEEMAQAANRMLEIGGGAVLVDGGRIIGEVPLGIGGLLSGAGLSETAAAWMSLNTYLQGKGCPWDDPLFGLGFLAFTGLPYVRITPRGIVDVRKQKVIFKGRRGAIT</sequence>
<dbReference type="EMBL" id="LR746496">
    <property type="protein sequence ID" value="CAA7601118.1"/>
    <property type="molecule type" value="Genomic_DNA"/>
</dbReference>
<name>A0A8S0W2Y2_9FIRM</name>
<evidence type="ECO:0000256" key="1">
    <source>
        <dbReference type="ARBA" id="ARBA00006773"/>
    </source>
</evidence>
<dbReference type="InterPro" id="IPR006680">
    <property type="entry name" value="Amidohydro-rel"/>
</dbReference>
<dbReference type="InterPro" id="IPR006679">
    <property type="entry name" value="Adenine_deam"/>
</dbReference>
<dbReference type="InterPro" id="IPR032466">
    <property type="entry name" value="Metal_Hydrolase"/>
</dbReference>
<organism evidence="9">
    <name type="scientific">Acididesulfobacillus acetoxydans</name>
    <dbReference type="NCBI Taxonomy" id="1561005"/>
    <lineage>
        <taxon>Bacteria</taxon>
        <taxon>Bacillati</taxon>
        <taxon>Bacillota</taxon>
        <taxon>Clostridia</taxon>
        <taxon>Eubacteriales</taxon>
        <taxon>Peptococcaceae</taxon>
        <taxon>Acididesulfobacillus</taxon>
    </lineage>
</organism>
<comment type="cofactor">
    <cofactor evidence="6">
        <name>Mn(2+)</name>
        <dbReference type="ChEBI" id="CHEBI:29035"/>
    </cofactor>
</comment>
<dbReference type="GO" id="GO:0000034">
    <property type="term" value="F:adenine deaminase activity"/>
    <property type="evidence" value="ECO:0007669"/>
    <property type="project" value="UniProtKB-UniRule"/>
</dbReference>
<feature type="domain" description="Amidohydrolase-related" evidence="7">
    <location>
        <begin position="70"/>
        <end position="358"/>
    </location>
</feature>
<dbReference type="SUPFAM" id="SSF51556">
    <property type="entry name" value="Metallo-dependent hydrolases"/>
    <property type="match status" value="1"/>
</dbReference>
<comment type="catalytic activity">
    <reaction evidence="5 6">
        <text>adenine + H2O + H(+) = hypoxanthine + NH4(+)</text>
        <dbReference type="Rhea" id="RHEA:23688"/>
        <dbReference type="ChEBI" id="CHEBI:15377"/>
        <dbReference type="ChEBI" id="CHEBI:15378"/>
        <dbReference type="ChEBI" id="CHEBI:16708"/>
        <dbReference type="ChEBI" id="CHEBI:17368"/>
        <dbReference type="ChEBI" id="CHEBI:28938"/>
        <dbReference type="EC" id="3.5.4.2"/>
    </reaction>
</comment>
<evidence type="ECO:0000313" key="9">
    <source>
        <dbReference type="EMBL" id="CAA7601118.1"/>
    </source>
</evidence>
<dbReference type="EMBL" id="CDGJ01000082">
    <property type="protein sequence ID" value="CEJ08603.1"/>
    <property type="molecule type" value="Genomic_DNA"/>
</dbReference>
<feature type="domain" description="Adenine deaminase C-terminal" evidence="8">
    <location>
        <begin position="415"/>
        <end position="579"/>
    </location>
</feature>
<gene>
    <name evidence="6" type="primary">ade</name>
    <name evidence="9" type="ORF">DEACI_1771</name>
    <name evidence="10" type="ORF">DEACI_3082</name>
</gene>
<reference evidence="9" key="2">
    <citation type="submission" date="2020-01" db="EMBL/GenBank/DDBJ databases">
        <authorList>
            <person name="Hornung B."/>
        </authorList>
    </citation>
    <scope>NUCLEOTIDE SEQUENCE</scope>
    <source>
        <strain evidence="9">PacBioINE</strain>
    </source>
</reference>
<dbReference type="HAMAP" id="MF_01518">
    <property type="entry name" value="Adenine_deamin"/>
    <property type="match status" value="1"/>
</dbReference>
<evidence type="ECO:0000256" key="4">
    <source>
        <dbReference type="ARBA" id="ARBA00023211"/>
    </source>
</evidence>
<accession>A0A8S0W2Y2</accession>
<comment type="similarity">
    <text evidence="1 6">Belongs to the metallo-dependent hydrolases superfamily. Adenine deaminase family.</text>
</comment>
<dbReference type="EC" id="3.5.4.2" evidence="2 6"/>
<proteinExistence type="inferred from homology"/>
<dbReference type="Proteomes" id="UP001071230">
    <property type="component" value="Unassembled WGS sequence"/>
</dbReference>
<evidence type="ECO:0000259" key="8">
    <source>
        <dbReference type="Pfam" id="PF13382"/>
    </source>
</evidence>
<keyword evidence="3 6" id="KW-0378">Hydrolase</keyword>
<evidence type="ECO:0000259" key="7">
    <source>
        <dbReference type="Pfam" id="PF01979"/>
    </source>
</evidence>